<proteinExistence type="predicted"/>
<dbReference type="SUPFAM" id="SSF56112">
    <property type="entry name" value="Protein kinase-like (PK-like)"/>
    <property type="match status" value="1"/>
</dbReference>
<dbReference type="CDD" id="cd05120">
    <property type="entry name" value="APH_ChoK_like"/>
    <property type="match status" value="1"/>
</dbReference>
<dbReference type="OrthoDB" id="2906425at2759"/>
<keyword evidence="3" id="KW-1185">Reference proteome</keyword>
<accession>A0A0U5CEY2</accession>
<reference evidence="3" key="1">
    <citation type="journal article" date="2016" name="Genome Announc.">
        <title>Draft genome sequences of fungus Aspergillus calidoustus.</title>
        <authorList>
            <person name="Horn F."/>
            <person name="Linde J."/>
            <person name="Mattern D.J."/>
            <person name="Walther G."/>
            <person name="Guthke R."/>
            <person name="Scherlach K."/>
            <person name="Martin K."/>
            <person name="Brakhage A.A."/>
            <person name="Petzke L."/>
            <person name="Valiante V."/>
        </authorList>
    </citation>
    <scope>NUCLEOTIDE SEQUENCE [LARGE SCALE GENOMIC DNA]</scope>
    <source>
        <strain evidence="3">SF006504</strain>
    </source>
</reference>
<dbReference type="Gene3D" id="3.90.1200.10">
    <property type="match status" value="1"/>
</dbReference>
<dbReference type="Pfam" id="PF01636">
    <property type="entry name" value="APH"/>
    <property type="match status" value="1"/>
</dbReference>
<dbReference type="Proteomes" id="UP000054771">
    <property type="component" value="Unassembled WGS sequence"/>
</dbReference>
<organism evidence="2 3">
    <name type="scientific">Aspergillus calidoustus</name>
    <dbReference type="NCBI Taxonomy" id="454130"/>
    <lineage>
        <taxon>Eukaryota</taxon>
        <taxon>Fungi</taxon>
        <taxon>Dikarya</taxon>
        <taxon>Ascomycota</taxon>
        <taxon>Pezizomycotina</taxon>
        <taxon>Eurotiomycetes</taxon>
        <taxon>Eurotiomycetidae</taxon>
        <taxon>Eurotiales</taxon>
        <taxon>Aspergillaceae</taxon>
        <taxon>Aspergillus</taxon>
        <taxon>Aspergillus subgen. Nidulantes</taxon>
    </lineage>
</organism>
<dbReference type="InterPro" id="IPR051678">
    <property type="entry name" value="AGP_Transferase"/>
</dbReference>
<dbReference type="InterPro" id="IPR002575">
    <property type="entry name" value="Aminoglycoside_PTrfase"/>
</dbReference>
<dbReference type="AlphaFoldDB" id="A0A0U5CEY2"/>
<gene>
    <name evidence="2" type="ORF">ASPCAL11813</name>
</gene>
<dbReference type="EMBL" id="CDMC01000012">
    <property type="protein sequence ID" value="CEL08666.1"/>
    <property type="molecule type" value="Genomic_DNA"/>
</dbReference>
<dbReference type="PANTHER" id="PTHR21310:SF58">
    <property type="entry name" value="AMINOGLYCOSIDE PHOSPHOTRANSFERASE DOMAIN-CONTAINING PROTEIN"/>
    <property type="match status" value="1"/>
</dbReference>
<dbReference type="PANTHER" id="PTHR21310">
    <property type="entry name" value="AMINOGLYCOSIDE PHOSPHOTRANSFERASE-RELATED-RELATED"/>
    <property type="match status" value="1"/>
</dbReference>
<sequence>MCCCCHPAFIEPFGRGLYISVHSLRYFVVLCPAVGTDIVRNMPWVHNTWNNHLACFFGDGTPYDGLLHMFELLTSDPKGLCLPSDLLINVHYRFAAALHLFHIQDEVNRGWPCPRPQWNFSLPAPVSSFFKSVWLCLPQCFRVLCYTLLGKVGRKMYPLETSVWTQRLPFGLYMKQCRAPRNEAHVLKLVENYTTIPAPRLIDTWEHNGVSHLLMTRVCGVRVGDVCHLMSYAERDRFADDMRDCIAQLRRIPNTTPYLICDALGKGIVDHRIPDSGRGGPFKTEADFNNHLVSHLRGSFAEVAKWRGFTPREHSNFYFTHSDLHPTNILVENGRLSAIVDWESAGFRPEYWEFTKAMYGSGLASPGVMTSIWWRTFGREYEPELEIEKKLWYVTPLGV</sequence>
<dbReference type="InterPro" id="IPR011009">
    <property type="entry name" value="Kinase-like_dom_sf"/>
</dbReference>
<evidence type="ECO:0000313" key="3">
    <source>
        <dbReference type="Proteomes" id="UP000054771"/>
    </source>
</evidence>
<evidence type="ECO:0000259" key="1">
    <source>
        <dbReference type="Pfam" id="PF01636"/>
    </source>
</evidence>
<feature type="domain" description="Aminoglycoside phosphotransferase" evidence="1">
    <location>
        <begin position="181"/>
        <end position="359"/>
    </location>
</feature>
<name>A0A0U5CEY2_ASPCI</name>
<evidence type="ECO:0000313" key="2">
    <source>
        <dbReference type="EMBL" id="CEL08666.1"/>
    </source>
</evidence>
<protein>
    <recommendedName>
        <fullName evidence="1">Aminoglycoside phosphotransferase domain-containing protein</fullName>
    </recommendedName>
</protein>